<gene>
    <name evidence="1" type="ORF">LTR37_019761</name>
</gene>
<proteinExistence type="predicted"/>
<evidence type="ECO:0000313" key="2">
    <source>
        <dbReference type="Proteomes" id="UP001281147"/>
    </source>
</evidence>
<sequence length="116" mass="12445">MGGPEPIPESAAAEEVSQAIISLSQIVIEKMKQTRGVRNSTGMVACSAHQDFQQPIVEAEGAASETPQITLLAQGGYNDVWLVKSELNRNDPSSLSQPSDGCFILRVPNEDSLKPH</sequence>
<name>A0ACC3MDF2_9PEZI</name>
<organism evidence="1 2">
    <name type="scientific">Vermiconidia calcicola</name>
    <dbReference type="NCBI Taxonomy" id="1690605"/>
    <lineage>
        <taxon>Eukaryota</taxon>
        <taxon>Fungi</taxon>
        <taxon>Dikarya</taxon>
        <taxon>Ascomycota</taxon>
        <taxon>Pezizomycotina</taxon>
        <taxon>Dothideomycetes</taxon>
        <taxon>Dothideomycetidae</taxon>
        <taxon>Mycosphaerellales</taxon>
        <taxon>Extremaceae</taxon>
        <taxon>Vermiconidia</taxon>
    </lineage>
</organism>
<dbReference type="Proteomes" id="UP001281147">
    <property type="component" value="Unassembled WGS sequence"/>
</dbReference>
<accession>A0ACC3MDF2</accession>
<dbReference type="EMBL" id="JAUTXU010000316">
    <property type="protein sequence ID" value="KAK3686514.1"/>
    <property type="molecule type" value="Genomic_DNA"/>
</dbReference>
<keyword evidence="2" id="KW-1185">Reference proteome</keyword>
<evidence type="ECO:0000313" key="1">
    <source>
        <dbReference type="EMBL" id="KAK3686514.1"/>
    </source>
</evidence>
<comment type="caution">
    <text evidence="1">The sequence shown here is derived from an EMBL/GenBank/DDBJ whole genome shotgun (WGS) entry which is preliminary data.</text>
</comment>
<reference evidence="1" key="1">
    <citation type="submission" date="2023-07" db="EMBL/GenBank/DDBJ databases">
        <title>Black Yeasts Isolated from many extreme environments.</title>
        <authorList>
            <person name="Coleine C."/>
            <person name="Stajich J.E."/>
            <person name="Selbmann L."/>
        </authorList>
    </citation>
    <scope>NUCLEOTIDE SEQUENCE</scope>
    <source>
        <strain evidence="1">CCFEE 5714</strain>
    </source>
</reference>
<protein>
    <submittedName>
        <fullName evidence="1">Uncharacterized protein</fullName>
    </submittedName>
</protein>